<evidence type="ECO:0000313" key="3">
    <source>
        <dbReference type="Proteomes" id="UP000639516"/>
    </source>
</evidence>
<dbReference type="PANTHER" id="PTHR33490:SF3">
    <property type="entry name" value="CONSERVED INTEGRAL MEMBRANE PROTEIN"/>
    <property type="match status" value="1"/>
</dbReference>
<keyword evidence="3" id="KW-1185">Reference proteome</keyword>
<dbReference type="InterPro" id="IPR038765">
    <property type="entry name" value="Papain-like_cys_pep_sf"/>
</dbReference>
<gene>
    <name evidence="2" type="ORF">HA482_39710</name>
</gene>
<protein>
    <submittedName>
        <fullName evidence="2">Transglutaminase family protein</fullName>
    </submittedName>
</protein>
<comment type="caution">
    <text evidence="2">The sequence shown here is derived from an EMBL/GenBank/DDBJ whole genome shotgun (WGS) entry which is preliminary data.</text>
</comment>
<organism evidence="2 3">
    <name type="scientific">Bradyrhizobium campsiandrae</name>
    <dbReference type="NCBI Taxonomy" id="1729892"/>
    <lineage>
        <taxon>Bacteria</taxon>
        <taxon>Pseudomonadati</taxon>
        <taxon>Pseudomonadota</taxon>
        <taxon>Alphaproteobacteria</taxon>
        <taxon>Hyphomicrobiales</taxon>
        <taxon>Nitrobacteraceae</taxon>
        <taxon>Bradyrhizobium</taxon>
    </lineage>
</organism>
<sequence length="243" mass="27364">MSNANHQPLADPARFTSPTRFVDSDAAEVRAFVKSALRGLSSSVSNTEKAIQLFEAVRDGIRYDPYTFELDPNAYRASVVAGVESAFCVPKAILLTACLRAVGIPAALGFADVRNHLNTPKLTELMQTDLFIYHGYVQLWLDGRPYKVTPAFNMELCKRFGVKPLVFDGASDALFHQFDEKNQRHMEYVHDRGLYVDVPFDEFLTAFKATYPRLEEFNRCRIAGQDAKGPEDVFTSMNEGHRK</sequence>
<dbReference type="RefSeq" id="WP_188103587.1">
    <property type="nucleotide sequence ID" value="NZ_JAANIH010000034.1"/>
</dbReference>
<dbReference type="Gene3D" id="3.10.620.30">
    <property type="match status" value="1"/>
</dbReference>
<dbReference type="Proteomes" id="UP000639516">
    <property type="component" value="Unassembled WGS sequence"/>
</dbReference>
<evidence type="ECO:0000259" key="1">
    <source>
        <dbReference type="Pfam" id="PF01841"/>
    </source>
</evidence>
<dbReference type="SUPFAM" id="SSF54001">
    <property type="entry name" value="Cysteine proteinases"/>
    <property type="match status" value="1"/>
</dbReference>
<dbReference type="EMBL" id="JAATTO010000106">
    <property type="protein sequence ID" value="MBC9984318.1"/>
    <property type="molecule type" value="Genomic_DNA"/>
</dbReference>
<name>A0ABR7UK88_9BRAD</name>
<dbReference type="Pfam" id="PF01841">
    <property type="entry name" value="Transglut_core"/>
    <property type="match status" value="1"/>
</dbReference>
<dbReference type="InterPro" id="IPR002931">
    <property type="entry name" value="Transglutaminase-like"/>
</dbReference>
<feature type="domain" description="Transglutaminase-like" evidence="1">
    <location>
        <begin position="45"/>
        <end position="143"/>
    </location>
</feature>
<accession>A0ABR7UK88</accession>
<evidence type="ECO:0000313" key="2">
    <source>
        <dbReference type="EMBL" id="MBC9984318.1"/>
    </source>
</evidence>
<dbReference type="PANTHER" id="PTHR33490">
    <property type="entry name" value="BLR5614 PROTEIN-RELATED"/>
    <property type="match status" value="1"/>
</dbReference>
<proteinExistence type="predicted"/>
<reference evidence="2 3" key="1">
    <citation type="journal article" date="2020" name="Arch. Microbiol.">
        <title>Bradyrhizobium campsiandrae sp. nov., a nitrogen-fixing bacterial strain isolated from a native leguminous tree from the Amazon adapted to flooded conditions.</title>
        <authorList>
            <person name="Cabral Michel D."/>
            <person name="Martins da Costa E."/>
            <person name="Azarias Guimaraes A."/>
            <person name="Soares de Carvalho T."/>
            <person name="Santos de Castro Caputo P."/>
            <person name="Willems A."/>
            <person name="de Souza Moreira F.M."/>
        </authorList>
    </citation>
    <scope>NUCLEOTIDE SEQUENCE [LARGE SCALE GENOMIC DNA]</scope>
    <source>
        <strain evidence="3">INPA 384B</strain>
    </source>
</reference>